<dbReference type="EMBL" id="JBHTKJ010000035">
    <property type="protein sequence ID" value="MFD1039400.1"/>
    <property type="molecule type" value="Genomic_DNA"/>
</dbReference>
<keyword evidence="2" id="KW-1185">Reference proteome</keyword>
<name>A0ABW3LRB6_9BACI</name>
<gene>
    <name evidence="1" type="ORF">ACFQ3N_13495</name>
</gene>
<organism evidence="1 2">
    <name type="scientific">Virgibacillus byunsanensis</name>
    <dbReference type="NCBI Taxonomy" id="570945"/>
    <lineage>
        <taxon>Bacteria</taxon>
        <taxon>Bacillati</taxon>
        <taxon>Bacillota</taxon>
        <taxon>Bacilli</taxon>
        <taxon>Bacillales</taxon>
        <taxon>Bacillaceae</taxon>
        <taxon>Virgibacillus</taxon>
    </lineage>
</organism>
<dbReference type="Proteomes" id="UP001597040">
    <property type="component" value="Unassembled WGS sequence"/>
</dbReference>
<evidence type="ECO:0000313" key="1">
    <source>
        <dbReference type="EMBL" id="MFD1039400.1"/>
    </source>
</evidence>
<protein>
    <submittedName>
        <fullName evidence="1">Uncharacterized protein</fullName>
    </submittedName>
</protein>
<sequence>MTIMTKKDLRELEEYFYCVGYKHWYPFPKELETQLMDTYGNEPFPHEWNEQDIFEGSRKIIIKYFKNNSN</sequence>
<comment type="caution">
    <text evidence="1">The sequence shown here is derived from an EMBL/GenBank/DDBJ whole genome shotgun (WGS) entry which is preliminary data.</text>
</comment>
<dbReference type="RefSeq" id="WP_390363060.1">
    <property type="nucleotide sequence ID" value="NZ_JBHTKJ010000035.1"/>
</dbReference>
<proteinExistence type="predicted"/>
<accession>A0ABW3LRB6</accession>
<reference evidence="2" key="1">
    <citation type="journal article" date="2019" name="Int. J. Syst. Evol. Microbiol.">
        <title>The Global Catalogue of Microorganisms (GCM) 10K type strain sequencing project: providing services to taxonomists for standard genome sequencing and annotation.</title>
        <authorList>
            <consortium name="The Broad Institute Genomics Platform"/>
            <consortium name="The Broad Institute Genome Sequencing Center for Infectious Disease"/>
            <person name="Wu L."/>
            <person name="Ma J."/>
        </authorList>
    </citation>
    <scope>NUCLEOTIDE SEQUENCE [LARGE SCALE GENOMIC DNA]</scope>
    <source>
        <strain evidence="2">CCUG 56754</strain>
    </source>
</reference>
<evidence type="ECO:0000313" key="2">
    <source>
        <dbReference type="Proteomes" id="UP001597040"/>
    </source>
</evidence>